<evidence type="ECO:0000256" key="3">
    <source>
        <dbReference type="ARBA" id="ARBA00022737"/>
    </source>
</evidence>
<name>A0A672IER3_SALFA</name>
<proteinExistence type="predicted"/>
<protein>
    <submittedName>
        <fullName evidence="7">EF-hand domain (C-terminal) containing 2</fullName>
    </submittedName>
</protein>
<reference evidence="7" key="3">
    <citation type="submission" date="2025-09" db="UniProtKB">
        <authorList>
            <consortium name="Ensembl"/>
        </authorList>
    </citation>
    <scope>IDENTIFICATION</scope>
</reference>
<accession>A0A672IER3</accession>
<evidence type="ECO:0000256" key="5">
    <source>
        <dbReference type="ARBA" id="ARBA00023273"/>
    </source>
</evidence>
<evidence type="ECO:0000256" key="4">
    <source>
        <dbReference type="ARBA" id="ARBA00023212"/>
    </source>
</evidence>
<dbReference type="InterPro" id="IPR006602">
    <property type="entry name" value="DM10_dom"/>
</dbReference>
<organism evidence="7 8">
    <name type="scientific">Salarias fasciatus</name>
    <name type="common">Jewelled blenny</name>
    <name type="synonym">Blennius fasciatus</name>
    <dbReference type="NCBI Taxonomy" id="181472"/>
    <lineage>
        <taxon>Eukaryota</taxon>
        <taxon>Metazoa</taxon>
        <taxon>Chordata</taxon>
        <taxon>Craniata</taxon>
        <taxon>Vertebrata</taxon>
        <taxon>Euteleostomi</taxon>
        <taxon>Actinopterygii</taxon>
        <taxon>Neopterygii</taxon>
        <taxon>Teleostei</taxon>
        <taxon>Neoteleostei</taxon>
        <taxon>Acanthomorphata</taxon>
        <taxon>Ovalentaria</taxon>
        <taxon>Blenniimorphae</taxon>
        <taxon>Blenniiformes</taxon>
        <taxon>Blennioidei</taxon>
        <taxon>Blenniidae</taxon>
        <taxon>Salariinae</taxon>
        <taxon>Salarias</taxon>
    </lineage>
</organism>
<keyword evidence="3" id="KW-0677">Repeat</keyword>
<evidence type="ECO:0000256" key="2">
    <source>
        <dbReference type="ARBA" id="ARBA00022490"/>
    </source>
</evidence>
<keyword evidence="4" id="KW-0206">Cytoskeleton</keyword>
<dbReference type="AlphaFoldDB" id="A0A672IER3"/>
<dbReference type="SMART" id="SM00676">
    <property type="entry name" value="DM10"/>
    <property type="match status" value="2"/>
</dbReference>
<comment type="subcellular location">
    <subcellularLocation>
        <location evidence="1">Cytoplasm</location>
        <location evidence="1">Cytoskeleton</location>
        <location evidence="1">Cilium axoneme</location>
    </subcellularLocation>
</comment>
<keyword evidence="2" id="KW-0963">Cytoplasm</keyword>
<dbReference type="PROSITE" id="PS51336">
    <property type="entry name" value="DM10"/>
    <property type="match status" value="1"/>
</dbReference>
<dbReference type="GO" id="GO:0005874">
    <property type="term" value="C:microtubule"/>
    <property type="evidence" value="ECO:0007669"/>
    <property type="project" value="TreeGrafter"/>
</dbReference>
<evidence type="ECO:0000313" key="8">
    <source>
        <dbReference type="Proteomes" id="UP000472267"/>
    </source>
</evidence>
<dbReference type="GO" id="GO:0005930">
    <property type="term" value="C:axoneme"/>
    <property type="evidence" value="ECO:0007669"/>
    <property type="project" value="UniProtKB-SubCell"/>
</dbReference>
<dbReference type="PANTHER" id="PTHR12086">
    <property type="entry name" value="EF-HAND DOMAIN C-TERMINAL CONTAINING PROTEIN"/>
    <property type="match status" value="1"/>
</dbReference>
<dbReference type="Pfam" id="PF06565">
    <property type="entry name" value="DM10_dom"/>
    <property type="match status" value="3"/>
</dbReference>
<dbReference type="GO" id="GO:0010975">
    <property type="term" value="P:regulation of neuron projection development"/>
    <property type="evidence" value="ECO:0007669"/>
    <property type="project" value="TreeGrafter"/>
</dbReference>
<reference evidence="7" key="2">
    <citation type="submission" date="2025-08" db="UniProtKB">
        <authorList>
            <consortium name="Ensembl"/>
        </authorList>
    </citation>
    <scope>IDENTIFICATION</scope>
</reference>
<sequence length="511" mass="58074">MALPFLPGNSRNTRLGKERFHKSQHFDYTNGFPMLVGSEKPGIGGERLMPAWLAFDKQVISIMPYFQEAVQEVQEGRNRIRKCKIYFYLEDDTIQVVDPEYKNRGIPQGTLICRQRIPLPPPRPGALLQHLPLQHQPPGGAVLPHIHRDQLQGVLLNAPAEAPADPYCILRQQLEDSMKPLRPYERHDTLRHFLDHDGKVLRFYCLWDDTESAFGERRELVLHYFLSDDTIEILEVVPAQLRERRPRPGSCSAAVFCLHSVRGLHPVQYKAPPAPKPPRPVPPYNGFGSEEDSLSSCRGLAAQAGAELPRKDGTTDPVDQERLFHVSYHLCDDTISVIGGKFLLRCRVKKPGQDLFKSELSEYFTAPDLYVGATLCLGGRSFRILEADEFTLNYMQQRADEFPKANVGNILSKLRSVPEEKQAEMRKYLALSDPNNTGSIAYESFRSLLTGLDCGLSEHEVLVLGRGFWERPQPEPDLGLMLAVAQDLLRKNHFEQFPHLVREFTHQDPEK</sequence>
<dbReference type="Gene3D" id="2.30.29.170">
    <property type="match status" value="3"/>
</dbReference>
<reference evidence="7" key="1">
    <citation type="submission" date="2019-06" db="EMBL/GenBank/DDBJ databases">
        <authorList>
            <consortium name="Wellcome Sanger Institute Data Sharing"/>
        </authorList>
    </citation>
    <scope>NUCLEOTIDE SEQUENCE [LARGE SCALE GENOMIC DNA]</scope>
</reference>
<dbReference type="OMA" id="HPEQFPH"/>
<keyword evidence="5" id="KW-0966">Cell projection</keyword>
<evidence type="ECO:0000313" key="7">
    <source>
        <dbReference type="Ensembl" id="ENSSFAP00005039597.1"/>
    </source>
</evidence>
<keyword evidence="8" id="KW-1185">Reference proteome</keyword>
<dbReference type="InterPro" id="IPR040193">
    <property type="entry name" value="EFHC1/EFHC2/EFHB"/>
</dbReference>
<dbReference type="Ensembl" id="ENSSFAT00005041069.1">
    <property type="protein sequence ID" value="ENSSFAP00005039597.1"/>
    <property type="gene ID" value="ENSSFAG00005019790.1"/>
</dbReference>
<feature type="domain" description="DM10" evidence="6">
    <location>
        <begin position="197"/>
        <end position="399"/>
    </location>
</feature>
<evidence type="ECO:0000259" key="6">
    <source>
        <dbReference type="PROSITE" id="PS51336"/>
    </source>
</evidence>
<dbReference type="PANTHER" id="PTHR12086:SF11">
    <property type="entry name" value="EF-HAND DOMAIN-CONTAINING FAMILY MEMBER C2"/>
    <property type="match status" value="1"/>
</dbReference>
<dbReference type="InParanoid" id="A0A672IER3"/>
<dbReference type="Proteomes" id="UP000472267">
    <property type="component" value="Chromosome 16"/>
</dbReference>
<evidence type="ECO:0000256" key="1">
    <source>
        <dbReference type="ARBA" id="ARBA00004430"/>
    </source>
</evidence>